<reference evidence="2 3" key="1">
    <citation type="submission" date="2023-08" db="EMBL/GenBank/DDBJ databases">
        <title>Complete Genome Sequence of Pseudomonas entomophila TVIN A01.</title>
        <authorList>
            <person name="Shelke T."/>
            <person name="Mahar N.S."/>
            <person name="Gupta I."/>
            <person name="Gupta V."/>
        </authorList>
    </citation>
    <scope>NUCLEOTIDE SEQUENCE [LARGE SCALE GENOMIC DNA]</scope>
    <source>
        <strain evidence="2 3">TVIN-A01</strain>
    </source>
</reference>
<gene>
    <name evidence="2" type="ORF">RAH46_18915</name>
</gene>
<dbReference type="GeneID" id="75528849"/>
<dbReference type="Proteomes" id="UP001183127">
    <property type="component" value="Chromosome"/>
</dbReference>
<name>A0ABY9QLD3_9PSED</name>
<evidence type="ECO:0000259" key="1">
    <source>
        <dbReference type="Pfam" id="PF13276"/>
    </source>
</evidence>
<dbReference type="InterPro" id="IPR050900">
    <property type="entry name" value="Transposase_IS3/IS150/IS904"/>
</dbReference>
<accession>A0ABY9QLD3</accession>
<dbReference type="PANTHER" id="PTHR46889">
    <property type="entry name" value="TRANSPOSASE INSF FOR INSERTION SEQUENCE IS3B-RELATED"/>
    <property type="match status" value="1"/>
</dbReference>
<dbReference type="EMBL" id="CP132921">
    <property type="protein sequence ID" value="WMW04398.1"/>
    <property type="molecule type" value="Genomic_DNA"/>
</dbReference>
<dbReference type="RefSeq" id="WP_231845299.1">
    <property type="nucleotide sequence ID" value="NZ_CP132921.1"/>
</dbReference>
<proteinExistence type="predicted"/>
<keyword evidence="3" id="KW-1185">Reference proteome</keyword>
<protein>
    <submittedName>
        <fullName evidence="2">IS3 family transposase</fullName>
    </submittedName>
</protein>
<feature type="domain" description="HTH-like" evidence="1">
    <location>
        <begin position="20"/>
        <end position="76"/>
    </location>
</feature>
<evidence type="ECO:0000313" key="2">
    <source>
        <dbReference type="EMBL" id="WMW04398.1"/>
    </source>
</evidence>
<sequence length="112" mass="12680">MSRSAFYDWLKRRSAPSAKRDALRAKVVQLHIESRESAGARMISQHLKAQQIKVGRYLAGKLMAEANLASRQRRRHQYRSKGVEAFVAKNLLERNFEPTAVGVGALQGLHDH</sequence>
<organism evidence="2 3">
    <name type="scientific">Pseudomonas entomophila</name>
    <dbReference type="NCBI Taxonomy" id="312306"/>
    <lineage>
        <taxon>Bacteria</taxon>
        <taxon>Pseudomonadati</taxon>
        <taxon>Pseudomonadota</taxon>
        <taxon>Gammaproteobacteria</taxon>
        <taxon>Pseudomonadales</taxon>
        <taxon>Pseudomonadaceae</taxon>
        <taxon>Pseudomonas</taxon>
    </lineage>
</organism>
<dbReference type="Pfam" id="PF13276">
    <property type="entry name" value="HTH_21"/>
    <property type="match status" value="1"/>
</dbReference>
<dbReference type="PANTHER" id="PTHR46889:SF4">
    <property type="entry name" value="TRANSPOSASE INSO FOR INSERTION SEQUENCE ELEMENT IS911B-RELATED"/>
    <property type="match status" value="1"/>
</dbReference>
<dbReference type="InterPro" id="IPR025948">
    <property type="entry name" value="HTH-like_dom"/>
</dbReference>
<evidence type="ECO:0000313" key="3">
    <source>
        <dbReference type="Proteomes" id="UP001183127"/>
    </source>
</evidence>